<dbReference type="SUPFAM" id="SSF55874">
    <property type="entry name" value="ATPase domain of HSP90 chaperone/DNA topoisomerase II/histidine kinase"/>
    <property type="match status" value="1"/>
</dbReference>
<accession>A0ABX2DUX0</accession>
<feature type="transmembrane region" description="Helical" evidence="1">
    <location>
        <begin position="12"/>
        <end position="33"/>
    </location>
</feature>
<dbReference type="RefSeq" id="WP_173138651.1">
    <property type="nucleotide sequence ID" value="NZ_JABMKX010000015.1"/>
</dbReference>
<dbReference type="PANTHER" id="PTHR40448">
    <property type="entry name" value="TWO-COMPONENT SENSOR HISTIDINE KINASE"/>
    <property type="match status" value="1"/>
</dbReference>
<dbReference type="Proteomes" id="UP000711047">
    <property type="component" value="Unassembled WGS sequence"/>
</dbReference>
<dbReference type="EMBL" id="JABMKX010000015">
    <property type="protein sequence ID" value="NQX48488.1"/>
    <property type="molecule type" value="Genomic_DNA"/>
</dbReference>
<dbReference type="Pfam" id="PF14501">
    <property type="entry name" value="HATPase_c_5"/>
    <property type="match status" value="1"/>
</dbReference>
<gene>
    <name evidence="3" type="ORF">HQN87_24465</name>
</gene>
<organism evidence="3 4">
    <name type="scientific">Paenibacillus tritici</name>
    <dbReference type="NCBI Taxonomy" id="1873425"/>
    <lineage>
        <taxon>Bacteria</taxon>
        <taxon>Bacillati</taxon>
        <taxon>Bacillota</taxon>
        <taxon>Bacilli</taxon>
        <taxon>Bacillales</taxon>
        <taxon>Paenibacillaceae</taxon>
        <taxon>Paenibacillus</taxon>
    </lineage>
</organism>
<keyword evidence="1" id="KW-0812">Transmembrane</keyword>
<protein>
    <submittedName>
        <fullName evidence="3">GHKL domain-containing protein</fullName>
    </submittedName>
</protein>
<feature type="transmembrane region" description="Helical" evidence="1">
    <location>
        <begin position="45"/>
        <end position="62"/>
    </location>
</feature>
<comment type="caution">
    <text evidence="3">The sequence shown here is derived from an EMBL/GenBank/DDBJ whole genome shotgun (WGS) entry which is preliminary data.</text>
</comment>
<proteinExistence type="predicted"/>
<dbReference type="PANTHER" id="PTHR40448:SF1">
    <property type="entry name" value="TWO-COMPONENT SENSOR HISTIDINE KINASE"/>
    <property type="match status" value="1"/>
</dbReference>
<evidence type="ECO:0000259" key="2">
    <source>
        <dbReference type="Pfam" id="PF14501"/>
    </source>
</evidence>
<dbReference type="InterPro" id="IPR032834">
    <property type="entry name" value="NatK-like_C"/>
</dbReference>
<reference evidence="3 4" key="1">
    <citation type="submission" date="2020-05" db="EMBL/GenBank/DDBJ databases">
        <title>Paenibacillus glebae, sp. nov., Paenibacillus humi sp. nov., Paenibacillus pedi sp. nov., Paenibacillus terrestris sp. nov. and Paenibacillus terricola sp. nov., isolated from a forest top soil sample.</title>
        <authorList>
            <person name="Qi S."/>
            <person name="Carlier A."/>
            <person name="Cnockaert M."/>
            <person name="Vandamme P."/>
        </authorList>
    </citation>
    <scope>NUCLEOTIDE SEQUENCE [LARGE SCALE GENOMIC DNA]</scope>
    <source>
        <strain evidence="3 4">LMG 29502</strain>
    </source>
</reference>
<dbReference type="Gene3D" id="3.30.565.10">
    <property type="entry name" value="Histidine kinase-like ATPase, C-terminal domain"/>
    <property type="match status" value="1"/>
</dbReference>
<keyword evidence="1" id="KW-1133">Transmembrane helix</keyword>
<evidence type="ECO:0000313" key="4">
    <source>
        <dbReference type="Proteomes" id="UP000711047"/>
    </source>
</evidence>
<keyword evidence="1" id="KW-0472">Membrane</keyword>
<dbReference type="CDD" id="cd16935">
    <property type="entry name" value="HATPase_AgrC-ComD-like"/>
    <property type="match status" value="1"/>
</dbReference>
<sequence>MKKKYMPGYLKKLLISISVTTIFIFCIHIDLLLEIDGCLQLSRCLLSVGGIVLINIAVLHTYDQICNVYRRLIHQEIVNLKIKTGNHYYDHLENSHNEIRKLNHNMKNELLTVLGLLKAHKNGEAERMLENSLSAIKSTEIQKYTPNHVLNYLLTEKIKEATESNVSVCVHCLIPEHFSLNNDVIAIIFGNLLDNAIEACEKITDAEKKIDINIKYHQHQLYIQISNNMNPDIFDYRLQSTKKDGKSHGFGLESVKQIVNEYSGIFKIRTEGNRFYVNIILWDMDC</sequence>
<evidence type="ECO:0000313" key="3">
    <source>
        <dbReference type="EMBL" id="NQX48488.1"/>
    </source>
</evidence>
<feature type="domain" description="Sensor histidine kinase NatK-like C-terminal" evidence="2">
    <location>
        <begin position="185"/>
        <end position="281"/>
    </location>
</feature>
<evidence type="ECO:0000256" key="1">
    <source>
        <dbReference type="SAM" id="Phobius"/>
    </source>
</evidence>
<keyword evidence="4" id="KW-1185">Reference proteome</keyword>
<dbReference type="InterPro" id="IPR036890">
    <property type="entry name" value="HATPase_C_sf"/>
</dbReference>
<name>A0ABX2DUX0_9BACL</name>